<feature type="domain" description="Aconitase/3-isopropylmalate dehydratase large subunit alpha/beta/alpha" evidence="6">
    <location>
        <begin position="71"/>
        <end position="270"/>
    </location>
</feature>
<dbReference type="GO" id="GO:0046872">
    <property type="term" value="F:metal ion binding"/>
    <property type="evidence" value="ECO:0007669"/>
    <property type="project" value="UniProtKB-KW"/>
</dbReference>
<feature type="domain" description="Aconitase/3-isopropylmalate dehydratase large subunit alpha/beta/alpha" evidence="6">
    <location>
        <begin position="279"/>
        <end position="404"/>
    </location>
</feature>
<sequence length="412" mass="43349">MTMTEKILAGHAGRDSVRPGDIVVTSVDTVVPLDMNFYDSMWAEPTKVFDPDRIVVIFDHVVPAPSRQVGEALERGRAFAAKHGITRVHDVGPTQGICHQLIADVPYAMPGELLVCVDSHTCSGGALNCAARGIGAPELIYTMAKGYTWFQVGETVRYELTGALAPHVTAKDLFLHLADRYGAHVGQNMEFGGPSLADLTLDQRRTLTTMCAEVSAEFAIAEPDEVLREHLEARGRTMDGAVRPDADATYAAVRTLDLAGVEPTVGLPGSVVHNTAGVSSVRGTRVNRAFIGSCANGTIADLREAAAVLSGRKVSPDVTLFVTPGSQAIYRQAVHEGLVATLTDAGAVVTVSSCGMCAGFQNSLGPTDVCIASSTRNFAGRMGHPDAQIYLASSGTVAASAVVGAIADIRDF</sequence>
<keyword evidence="8" id="KW-1185">Reference proteome</keyword>
<dbReference type="NCBIfam" id="TIGR01343">
    <property type="entry name" value="hacA_fam"/>
    <property type="match status" value="1"/>
</dbReference>
<name>A0A543CXI8_9PSEU</name>
<dbReference type="AlphaFoldDB" id="A0A543CXI8"/>
<dbReference type="GO" id="GO:0051539">
    <property type="term" value="F:4 iron, 4 sulfur cluster binding"/>
    <property type="evidence" value="ECO:0007669"/>
    <property type="project" value="UniProtKB-KW"/>
</dbReference>
<dbReference type="NCBIfam" id="NF001614">
    <property type="entry name" value="PRK00402.1"/>
    <property type="match status" value="1"/>
</dbReference>
<reference evidence="7 8" key="1">
    <citation type="submission" date="2019-06" db="EMBL/GenBank/DDBJ databases">
        <title>Sequencing the genomes of 1000 actinobacteria strains.</title>
        <authorList>
            <person name="Klenk H.-P."/>
        </authorList>
    </citation>
    <scope>NUCLEOTIDE SEQUENCE [LARGE SCALE GENOMIC DNA]</scope>
    <source>
        <strain evidence="7 8">DSM 45301</strain>
    </source>
</reference>
<dbReference type="GO" id="GO:0008652">
    <property type="term" value="P:amino acid biosynthetic process"/>
    <property type="evidence" value="ECO:0007669"/>
    <property type="project" value="InterPro"/>
</dbReference>
<dbReference type="GO" id="GO:0043436">
    <property type="term" value="P:oxoacid metabolic process"/>
    <property type="evidence" value="ECO:0007669"/>
    <property type="project" value="UniProtKB-ARBA"/>
</dbReference>
<evidence type="ECO:0000256" key="2">
    <source>
        <dbReference type="ARBA" id="ARBA00022723"/>
    </source>
</evidence>
<evidence type="ECO:0000256" key="5">
    <source>
        <dbReference type="ARBA" id="ARBA00023239"/>
    </source>
</evidence>
<dbReference type="PRINTS" id="PR00415">
    <property type="entry name" value="ACONITASE"/>
</dbReference>
<dbReference type="PANTHER" id="PTHR43822">
    <property type="entry name" value="HOMOACONITASE, MITOCHONDRIAL-RELATED"/>
    <property type="match status" value="1"/>
</dbReference>
<comment type="caution">
    <text evidence="7">The sequence shown here is derived from an EMBL/GenBank/DDBJ whole genome shotgun (WGS) entry which is preliminary data.</text>
</comment>
<keyword evidence="2" id="KW-0479">Metal-binding</keyword>
<keyword evidence="5" id="KW-0456">Lyase</keyword>
<dbReference type="InterPro" id="IPR050067">
    <property type="entry name" value="IPM_dehydratase_rel_enz"/>
</dbReference>
<evidence type="ECO:0000256" key="3">
    <source>
        <dbReference type="ARBA" id="ARBA00023004"/>
    </source>
</evidence>
<gene>
    <name evidence="7" type="ORF">FB558_8296</name>
</gene>
<dbReference type="InterPro" id="IPR001030">
    <property type="entry name" value="Acoase/IPM_deHydtase_lsu_aba"/>
</dbReference>
<evidence type="ECO:0000313" key="7">
    <source>
        <dbReference type="EMBL" id="TQM01781.1"/>
    </source>
</evidence>
<keyword evidence="4" id="KW-0411">Iron-sulfur</keyword>
<dbReference type="InterPro" id="IPR036008">
    <property type="entry name" value="Aconitase_4Fe-4S_dom"/>
</dbReference>
<dbReference type="OrthoDB" id="9802769at2"/>
<evidence type="ECO:0000256" key="1">
    <source>
        <dbReference type="ARBA" id="ARBA00022485"/>
    </source>
</evidence>
<evidence type="ECO:0000313" key="8">
    <source>
        <dbReference type="Proteomes" id="UP000315677"/>
    </source>
</evidence>
<dbReference type="RefSeq" id="WP_142065095.1">
    <property type="nucleotide sequence ID" value="NZ_VFPA01000008.1"/>
</dbReference>
<dbReference type="GO" id="GO:0016836">
    <property type="term" value="F:hydro-lyase activity"/>
    <property type="evidence" value="ECO:0007669"/>
    <property type="project" value="InterPro"/>
</dbReference>
<dbReference type="Proteomes" id="UP000315677">
    <property type="component" value="Unassembled WGS sequence"/>
</dbReference>
<accession>A0A543CXI8</accession>
<dbReference type="Pfam" id="PF00330">
    <property type="entry name" value="Aconitase"/>
    <property type="match status" value="2"/>
</dbReference>
<dbReference type="EMBL" id="VFPA01000008">
    <property type="protein sequence ID" value="TQM01781.1"/>
    <property type="molecule type" value="Genomic_DNA"/>
</dbReference>
<organism evidence="7 8">
    <name type="scientific">Pseudonocardia kunmingensis</name>
    <dbReference type="NCBI Taxonomy" id="630975"/>
    <lineage>
        <taxon>Bacteria</taxon>
        <taxon>Bacillati</taxon>
        <taxon>Actinomycetota</taxon>
        <taxon>Actinomycetes</taxon>
        <taxon>Pseudonocardiales</taxon>
        <taxon>Pseudonocardiaceae</taxon>
        <taxon>Pseudonocardia</taxon>
    </lineage>
</organism>
<keyword evidence="1" id="KW-0004">4Fe-4S</keyword>
<dbReference type="PANTHER" id="PTHR43822:SF2">
    <property type="entry name" value="HOMOACONITASE, MITOCHONDRIAL"/>
    <property type="match status" value="1"/>
</dbReference>
<keyword evidence="3" id="KW-0408">Iron</keyword>
<dbReference type="InterPro" id="IPR006251">
    <property type="entry name" value="Homoacnase/IPMdehydase_lsu"/>
</dbReference>
<dbReference type="SUPFAM" id="SSF53732">
    <property type="entry name" value="Aconitase iron-sulfur domain"/>
    <property type="match status" value="1"/>
</dbReference>
<evidence type="ECO:0000259" key="6">
    <source>
        <dbReference type="Pfam" id="PF00330"/>
    </source>
</evidence>
<protein>
    <submittedName>
        <fullName evidence="7">3-isopropylmalate/(R)-2-methylmalate dehydratase large subunit</fullName>
    </submittedName>
</protein>
<dbReference type="InterPro" id="IPR015931">
    <property type="entry name" value="Acnase/IPM_dHydase_lsu_aba_1/3"/>
</dbReference>
<dbReference type="Gene3D" id="3.30.499.10">
    <property type="entry name" value="Aconitase, domain 3"/>
    <property type="match status" value="2"/>
</dbReference>
<evidence type="ECO:0000256" key="4">
    <source>
        <dbReference type="ARBA" id="ARBA00023014"/>
    </source>
</evidence>
<proteinExistence type="predicted"/>